<sequence>MTDLMVTTFEVDNRVNDGWGRNLTRDESSVKQANLYYFCKAPGSNEREPLEYRTAICHKLRLNRELEDEFHFYGPMPSEYIAHFRAKGYYTLYPYSITGERLTQYQFRLDGPEYNKNILT</sequence>
<accession>A0A6C0JQR5</accession>
<evidence type="ECO:0000313" key="1">
    <source>
        <dbReference type="EMBL" id="QHU08102.1"/>
    </source>
</evidence>
<protein>
    <submittedName>
        <fullName evidence="1">Uncharacterized protein</fullName>
    </submittedName>
</protein>
<organism evidence="1">
    <name type="scientific">viral metagenome</name>
    <dbReference type="NCBI Taxonomy" id="1070528"/>
    <lineage>
        <taxon>unclassified sequences</taxon>
        <taxon>metagenomes</taxon>
        <taxon>organismal metagenomes</taxon>
    </lineage>
</organism>
<proteinExistence type="predicted"/>
<reference evidence="1" key="1">
    <citation type="journal article" date="2020" name="Nature">
        <title>Giant virus diversity and host interactions through global metagenomics.</title>
        <authorList>
            <person name="Schulz F."/>
            <person name="Roux S."/>
            <person name="Paez-Espino D."/>
            <person name="Jungbluth S."/>
            <person name="Walsh D.A."/>
            <person name="Denef V.J."/>
            <person name="McMahon K.D."/>
            <person name="Konstantinidis K.T."/>
            <person name="Eloe-Fadrosh E.A."/>
            <person name="Kyrpides N.C."/>
            <person name="Woyke T."/>
        </authorList>
    </citation>
    <scope>NUCLEOTIDE SEQUENCE</scope>
    <source>
        <strain evidence="1">GVMAG-S-1062768-28</strain>
    </source>
</reference>
<dbReference type="EMBL" id="MN740694">
    <property type="protein sequence ID" value="QHU08102.1"/>
    <property type="molecule type" value="Genomic_DNA"/>
</dbReference>
<name>A0A6C0JQR5_9ZZZZ</name>
<dbReference type="AlphaFoldDB" id="A0A6C0JQR5"/>